<dbReference type="RefSeq" id="WP_220781132.1">
    <property type="nucleotide sequence ID" value="NZ_BPEY01000033.1"/>
</dbReference>
<feature type="signal peptide" evidence="1">
    <location>
        <begin position="1"/>
        <end position="24"/>
    </location>
</feature>
<protein>
    <submittedName>
        <fullName evidence="2">Uncharacterized protein</fullName>
    </submittedName>
</protein>
<keyword evidence="3" id="KW-1185">Reference proteome</keyword>
<dbReference type="Proteomes" id="UP000887104">
    <property type="component" value="Unassembled WGS sequence"/>
</dbReference>
<keyword evidence="1" id="KW-0732">Signal</keyword>
<evidence type="ECO:0000256" key="1">
    <source>
        <dbReference type="SAM" id="SignalP"/>
    </source>
</evidence>
<comment type="caution">
    <text evidence="2">The sequence shown here is derived from an EMBL/GenBank/DDBJ whole genome shotgun (WGS) entry which is preliminary data.</text>
</comment>
<sequence length="191" mass="21360">MFRKVLIVSLIVILAGCASSPQNNTVEGKKLLIIAGEGLNTTYESSPAANGFLFEVGNTFATDLGLQLEELGFDSYLFVSKDSTTYKQQYQRAVNRLMTDETIDGVAEIKVLHTKNDKVNEIALYATYFTTDLMVKGCDLRTSKNCYSVKELDKIGDKTYQIVDQKTEQFNTTPVSEMVMDTALFIYRAEL</sequence>
<proteinExistence type="predicted"/>
<organism evidence="2 3">
    <name type="scientific">Shewanella sairae</name>
    <dbReference type="NCBI Taxonomy" id="190310"/>
    <lineage>
        <taxon>Bacteria</taxon>
        <taxon>Pseudomonadati</taxon>
        <taxon>Pseudomonadota</taxon>
        <taxon>Gammaproteobacteria</taxon>
        <taxon>Alteromonadales</taxon>
        <taxon>Shewanellaceae</taxon>
        <taxon>Shewanella</taxon>
    </lineage>
</organism>
<dbReference type="PROSITE" id="PS51257">
    <property type="entry name" value="PROKAR_LIPOPROTEIN"/>
    <property type="match status" value="1"/>
</dbReference>
<feature type="chain" id="PRO_5046850176" evidence="1">
    <location>
        <begin position="25"/>
        <end position="191"/>
    </location>
</feature>
<gene>
    <name evidence="2" type="ORF">TUM4438_20930</name>
</gene>
<reference evidence="2" key="1">
    <citation type="submission" date="2021-05" db="EMBL/GenBank/DDBJ databases">
        <title>Molecular characterization for Shewanella algae harboring chromosomal blaOXA-55-like strains isolated from clinical and environment sample.</title>
        <authorList>
            <person name="Ohama Y."/>
            <person name="Aoki K."/>
            <person name="Harada S."/>
            <person name="Moriya K."/>
            <person name="Ishii Y."/>
            <person name="Tateda K."/>
        </authorList>
    </citation>
    <scope>NUCLEOTIDE SEQUENCE</scope>
    <source>
        <strain evidence="2">JCM 11563</strain>
    </source>
</reference>
<accession>A0ABQ4PEN9</accession>
<evidence type="ECO:0000313" key="3">
    <source>
        <dbReference type="Proteomes" id="UP000887104"/>
    </source>
</evidence>
<evidence type="ECO:0000313" key="2">
    <source>
        <dbReference type="EMBL" id="GIU46042.1"/>
    </source>
</evidence>
<dbReference type="EMBL" id="BPEY01000033">
    <property type="protein sequence ID" value="GIU46042.1"/>
    <property type="molecule type" value="Genomic_DNA"/>
</dbReference>
<name>A0ABQ4PEN9_9GAMM</name>